<keyword evidence="2" id="KW-1185">Reference proteome</keyword>
<dbReference type="RefSeq" id="WP_126294433.1">
    <property type="nucleotide sequence ID" value="NZ_CP155468.1"/>
</dbReference>
<comment type="caution">
    <text evidence="1">The sequence shown here is derived from an EMBL/GenBank/DDBJ whole genome shotgun (WGS) entry which is preliminary data.</text>
</comment>
<keyword evidence="1" id="KW-0378">Hydrolase</keyword>
<sequence length="258" mass="30054">MPINCYPTFQKGRILKLEMLENLRDYPRHIMDIYVQDYSDGILTGANVIVNDGSLTVTRGIVKLHGHLYYIEQDCNIAYEESGNETIVKLRCYPEKQEQDFLRFDTELLLDDNTEILPNELELARFKLKKGSRLRSDYQNFEDFATEFNTLNVIHTHYAGIGQSTIHPSILRYFAKEVLTIGSKGMEDTMFAMLCLNNATVERELLLHYIANRFEMDYKDYPNWQLHRYLVSILQELMGGSSTRSDRRGMGRKTILVD</sequence>
<dbReference type="OrthoDB" id="1664853at2"/>
<proteinExistence type="predicted"/>
<organism evidence="1 2">
    <name type="scientific">Lysinibacillus telephonicus</name>
    <dbReference type="NCBI Taxonomy" id="1714840"/>
    <lineage>
        <taxon>Bacteria</taxon>
        <taxon>Bacillati</taxon>
        <taxon>Bacillota</taxon>
        <taxon>Bacilli</taxon>
        <taxon>Bacillales</taxon>
        <taxon>Bacillaceae</taxon>
        <taxon>Lysinibacillus</taxon>
    </lineage>
</organism>
<keyword evidence="1" id="KW-0347">Helicase</keyword>
<dbReference type="AlphaFoldDB" id="A0A431UT95"/>
<evidence type="ECO:0000313" key="2">
    <source>
        <dbReference type="Proteomes" id="UP000276349"/>
    </source>
</evidence>
<gene>
    <name evidence="1" type="ORF">EKG35_10640</name>
</gene>
<dbReference type="EMBL" id="RXNR01000026">
    <property type="protein sequence ID" value="RTQ92867.1"/>
    <property type="molecule type" value="Genomic_DNA"/>
</dbReference>
<accession>A0A431UT95</accession>
<keyword evidence="1" id="KW-0547">Nucleotide-binding</keyword>
<dbReference type="GO" id="GO:0004386">
    <property type="term" value="F:helicase activity"/>
    <property type="evidence" value="ECO:0007669"/>
    <property type="project" value="UniProtKB-KW"/>
</dbReference>
<name>A0A431UT95_9BACI</name>
<protein>
    <submittedName>
        <fullName evidence="1">DNA and RNA helicase</fullName>
    </submittedName>
</protein>
<evidence type="ECO:0000313" key="1">
    <source>
        <dbReference type="EMBL" id="RTQ92867.1"/>
    </source>
</evidence>
<keyword evidence="1" id="KW-0067">ATP-binding</keyword>
<dbReference type="Proteomes" id="UP000276349">
    <property type="component" value="Unassembled WGS sequence"/>
</dbReference>
<reference evidence="1 2" key="1">
    <citation type="submission" date="2018-12" db="EMBL/GenBank/DDBJ databases">
        <authorList>
            <person name="Yu L."/>
        </authorList>
    </citation>
    <scope>NUCLEOTIDE SEQUENCE [LARGE SCALE GENOMIC DNA]</scope>
    <source>
        <strain evidence="1 2">S5H2222</strain>
    </source>
</reference>